<name>A0A319BVZ8_9EURO</name>
<sequence>RAAWKNELSDPAIFEKYLTHPFNNINAENLERNLYCLNCEEIRFKNEKGTIFIARGSGEMILPAKIGVLIKGGKSRVTERP</sequence>
<dbReference type="EMBL" id="KZ821758">
    <property type="protein sequence ID" value="PYH76407.1"/>
    <property type="molecule type" value="Genomic_DNA"/>
</dbReference>
<evidence type="ECO:0000313" key="2">
    <source>
        <dbReference type="Proteomes" id="UP000248340"/>
    </source>
</evidence>
<accession>A0A319BVZ8</accession>
<dbReference type="GeneID" id="37134639"/>
<dbReference type="RefSeq" id="XP_025486607.1">
    <property type="nucleotide sequence ID" value="XM_025631898.1"/>
</dbReference>
<dbReference type="OrthoDB" id="4588928at2759"/>
<dbReference type="AlphaFoldDB" id="A0A319BVZ8"/>
<feature type="non-terminal residue" evidence="1">
    <location>
        <position position="1"/>
    </location>
</feature>
<evidence type="ECO:0000313" key="1">
    <source>
        <dbReference type="EMBL" id="PYH76407.1"/>
    </source>
</evidence>
<keyword evidence="2" id="KW-1185">Reference proteome</keyword>
<dbReference type="Proteomes" id="UP000248340">
    <property type="component" value="Unassembled WGS sequence"/>
</dbReference>
<gene>
    <name evidence="1" type="ORF">BO82DRAFT_296271</name>
</gene>
<reference evidence="1 2" key="1">
    <citation type="submission" date="2016-12" db="EMBL/GenBank/DDBJ databases">
        <title>The genomes of Aspergillus section Nigri reveals drivers in fungal speciation.</title>
        <authorList>
            <consortium name="DOE Joint Genome Institute"/>
            <person name="Vesth T.C."/>
            <person name="Nybo J."/>
            <person name="Theobald S."/>
            <person name="Brandl J."/>
            <person name="Frisvad J.C."/>
            <person name="Nielsen K.F."/>
            <person name="Lyhne E.K."/>
            <person name="Kogle M.E."/>
            <person name="Kuo A."/>
            <person name="Riley R."/>
            <person name="Clum A."/>
            <person name="Nolan M."/>
            <person name="Lipzen A."/>
            <person name="Salamov A."/>
            <person name="Henrissat B."/>
            <person name="Wiebenga A."/>
            <person name="De Vries R.P."/>
            <person name="Grigoriev I.V."/>
            <person name="Mortensen U.H."/>
            <person name="Andersen M.R."/>
            <person name="Baker S.E."/>
        </authorList>
    </citation>
    <scope>NUCLEOTIDE SEQUENCE [LARGE SCALE GENOMIC DNA]</scope>
    <source>
        <strain evidence="1 2">CBS 121591</strain>
    </source>
</reference>
<protein>
    <submittedName>
        <fullName evidence="1">Uncharacterized protein</fullName>
    </submittedName>
</protein>
<organism evidence="1 2">
    <name type="scientific">Aspergillus uvarum CBS 121591</name>
    <dbReference type="NCBI Taxonomy" id="1448315"/>
    <lineage>
        <taxon>Eukaryota</taxon>
        <taxon>Fungi</taxon>
        <taxon>Dikarya</taxon>
        <taxon>Ascomycota</taxon>
        <taxon>Pezizomycotina</taxon>
        <taxon>Eurotiomycetes</taxon>
        <taxon>Eurotiomycetidae</taxon>
        <taxon>Eurotiales</taxon>
        <taxon>Aspergillaceae</taxon>
        <taxon>Aspergillus</taxon>
        <taxon>Aspergillus subgen. Circumdati</taxon>
    </lineage>
</organism>
<dbReference type="VEuPathDB" id="FungiDB:BO82DRAFT_296271"/>
<proteinExistence type="predicted"/>